<dbReference type="EMBL" id="HBIX01004238">
    <property type="protein sequence ID" value="CAE0710604.1"/>
    <property type="molecule type" value="Transcribed_RNA"/>
</dbReference>
<dbReference type="SMART" id="SM00415">
    <property type="entry name" value="HSF"/>
    <property type="match status" value="1"/>
</dbReference>
<feature type="region of interest" description="Disordered" evidence="5">
    <location>
        <begin position="285"/>
        <end position="308"/>
    </location>
</feature>
<dbReference type="Pfam" id="PF00447">
    <property type="entry name" value="HSF_DNA-bind"/>
    <property type="match status" value="1"/>
</dbReference>
<dbReference type="FunFam" id="1.10.10.10:FF:000479">
    <property type="entry name" value="Predicted protein"/>
    <property type="match status" value="1"/>
</dbReference>
<dbReference type="AlphaFoldDB" id="A0A7S4AC86"/>
<comment type="subcellular location">
    <subcellularLocation>
        <location evidence="1">Nucleus</location>
    </subcellularLocation>
</comment>
<feature type="compositionally biased region" description="Basic and acidic residues" evidence="5">
    <location>
        <begin position="475"/>
        <end position="485"/>
    </location>
</feature>
<evidence type="ECO:0000256" key="3">
    <source>
        <dbReference type="ARBA" id="ARBA00023242"/>
    </source>
</evidence>
<evidence type="ECO:0000256" key="5">
    <source>
        <dbReference type="SAM" id="MobiDB-lite"/>
    </source>
</evidence>
<evidence type="ECO:0000256" key="4">
    <source>
        <dbReference type="RuleBase" id="RU004020"/>
    </source>
</evidence>
<dbReference type="Gene3D" id="1.10.10.10">
    <property type="entry name" value="Winged helix-like DNA-binding domain superfamily/Winged helix DNA-binding domain"/>
    <property type="match status" value="1"/>
</dbReference>
<dbReference type="InterPro" id="IPR036388">
    <property type="entry name" value="WH-like_DNA-bd_sf"/>
</dbReference>
<feature type="compositionally biased region" description="Basic and acidic residues" evidence="5">
    <location>
        <begin position="428"/>
        <end position="440"/>
    </location>
</feature>
<protein>
    <recommendedName>
        <fullName evidence="6">HSF-type DNA-binding domain-containing protein</fullName>
    </recommendedName>
</protein>
<dbReference type="InterPro" id="IPR036390">
    <property type="entry name" value="WH_DNA-bd_sf"/>
</dbReference>
<feature type="region of interest" description="Disordered" evidence="5">
    <location>
        <begin position="428"/>
        <end position="515"/>
    </location>
</feature>
<sequence length="515" mass="56098">MMNQNSNRNPISNATNRTLGNFNANVNNSNNMNNMSATGFSQVGVGLLSNPFATKLQQRQQHQQGGMAGLTGNANNNMGNFQAGGIGNHKMNNMDAGNNMSGLMNTINFQNGNRNGNFNGNGLGNFNVQQSAQMTMNNSLNTANANNLNMNDFLTLQQQYQAQQIQQQKIQQQRQIQIHQQQLQSAFGMSNLNAQNINFALMAAQQNQNQSFIGQNPQFGAGGNLAAQGQTNVHPNQLLGQLMMNQNQQQNGIGAVGTLSFEHMAGPVVGNHGVVRGGKSAVPSVVGSANSNNSLPSPNSLFPRDGSRRMRGGVIEPFPEKLHRLLMEVEGAGRADVISFVANGRAFAIHKSDHFFKEIVPLYFRQSRLSSFKRQLNLYGFELINTGPARGGYYHELFVKERPELCRQMRRVAIKLIGGRGAAKEKITKTGKIDDSKSEDDVTVSSKDQEGKVGDVTEWNTEEAVVVGKANKRANSKEETKKQEAHATNGTTGTPEENAKSITPDGIGSNQRIEH</sequence>
<dbReference type="InterPro" id="IPR000232">
    <property type="entry name" value="HSF_DNA-bd"/>
</dbReference>
<evidence type="ECO:0000259" key="6">
    <source>
        <dbReference type="SMART" id="SM00415"/>
    </source>
</evidence>
<evidence type="ECO:0000313" key="7">
    <source>
        <dbReference type="EMBL" id="CAE0710604.1"/>
    </source>
</evidence>
<gene>
    <name evidence="7" type="ORF">PAUS00366_LOCUS3331</name>
</gene>
<dbReference type="SUPFAM" id="SSF46785">
    <property type="entry name" value="Winged helix' DNA-binding domain"/>
    <property type="match status" value="1"/>
</dbReference>
<proteinExistence type="inferred from homology"/>
<dbReference type="PANTHER" id="PTHR10015">
    <property type="entry name" value="HEAT SHOCK TRANSCRIPTION FACTOR"/>
    <property type="match status" value="1"/>
</dbReference>
<comment type="similarity">
    <text evidence="4">Belongs to the HSF family.</text>
</comment>
<dbReference type="GO" id="GO:0043565">
    <property type="term" value="F:sequence-specific DNA binding"/>
    <property type="evidence" value="ECO:0007669"/>
    <property type="project" value="InterPro"/>
</dbReference>
<evidence type="ECO:0000256" key="1">
    <source>
        <dbReference type="ARBA" id="ARBA00004123"/>
    </source>
</evidence>
<feature type="region of interest" description="Disordered" evidence="5">
    <location>
        <begin position="1"/>
        <end position="20"/>
    </location>
</feature>
<reference evidence="7" key="1">
    <citation type="submission" date="2021-01" db="EMBL/GenBank/DDBJ databases">
        <authorList>
            <person name="Corre E."/>
            <person name="Pelletier E."/>
            <person name="Niang G."/>
            <person name="Scheremetjew M."/>
            <person name="Finn R."/>
            <person name="Kale V."/>
            <person name="Holt S."/>
            <person name="Cochrane G."/>
            <person name="Meng A."/>
            <person name="Brown T."/>
            <person name="Cohen L."/>
        </authorList>
    </citation>
    <scope>NUCLEOTIDE SEQUENCE</scope>
    <source>
        <strain evidence="7">10249 10 AB</strain>
    </source>
</reference>
<feature type="domain" description="HSF-type DNA-binding" evidence="6">
    <location>
        <begin position="314"/>
        <end position="412"/>
    </location>
</feature>
<feature type="compositionally biased region" description="Polar residues" evidence="5">
    <location>
        <begin position="486"/>
        <end position="495"/>
    </location>
</feature>
<accession>A0A7S4AC86</accession>
<organism evidence="7">
    <name type="scientific">Pseudo-nitzschia australis</name>
    <dbReference type="NCBI Taxonomy" id="44445"/>
    <lineage>
        <taxon>Eukaryota</taxon>
        <taxon>Sar</taxon>
        <taxon>Stramenopiles</taxon>
        <taxon>Ochrophyta</taxon>
        <taxon>Bacillariophyta</taxon>
        <taxon>Bacillariophyceae</taxon>
        <taxon>Bacillariophycidae</taxon>
        <taxon>Bacillariales</taxon>
        <taxon>Bacillariaceae</taxon>
        <taxon>Pseudo-nitzschia</taxon>
    </lineage>
</organism>
<dbReference type="PANTHER" id="PTHR10015:SF206">
    <property type="entry name" value="HSF-TYPE DNA-BINDING DOMAIN-CONTAINING PROTEIN"/>
    <property type="match status" value="1"/>
</dbReference>
<dbReference type="GO" id="GO:0005634">
    <property type="term" value="C:nucleus"/>
    <property type="evidence" value="ECO:0007669"/>
    <property type="project" value="UniProtKB-SubCell"/>
</dbReference>
<feature type="compositionally biased region" description="Low complexity" evidence="5">
    <location>
        <begin position="290"/>
        <end position="301"/>
    </location>
</feature>
<dbReference type="GO" id="GO:0003700">
    <property type="term" value="F:DNA-binding transcription factor activity"/>
    <property type="evidence" value="ECO:0007669"/>
    <property type="project" value="InterPro"/>
</dbReference>
<name>A0A7S4AC86_9STRA</name>
<keyword evidence="2" id="KW-0238">DNA-binding</keyword>
<evidence type="ECO:0000256" key="2">
    <source>
        <dbReference type="ARBA" id="ARBA00023125"/>
    </source>
</evidence>
<keyword evidence="3" id="KW-0539">Nucleus</keyword>